<feature type="domain" description="PAS" evidence="7">
    <location>
        <begin position="147"/>
        <end position="219"/>
    </location>
</feature>
<evidence type="ECO:0000259" key="8">
    <source>
        <dbReference type="PROSITE" id="PS50113"/>
    </source>
</evidence>
<organism evidence="9 10">
    <name type="scientific">Flavobacterium stagni</name>
    <dbReference type="NCBI Taxonomy" id="2506421"/>
    <lineage>
        <taxon>Bacteria</taxon>
        <taxon>Pseudomonadati</taxon>
        <taxon>Bacteroidota</taxon>
        <taxon>Flavobacteriia</taxon>
        <taxon>Flavobacteriales</taxon>
        <taxon>Flavobacteriaceae</taxon>
        <taxon>Flavobacterium</taxon>
    </lineage>
</organism>
<dbReference type="PANTHER" id="PTHR43304">
    <property type="entry name" value="PHYTOCHROME-LIKE PROTEIN CPH1"/>
    <property type="match status" value="1"/>
</dbReference>
<dbReference type="PRINTS" id="PR00344">
    <property type="entry name" value="BCTRLSENSOR"/>
</dbReference>
<dbReference type="InterPro" id="IPR013655">
    <property type="entry name" value="PAS_fold_3"/>
</dbReference>
<dbReference type="PROSITE" id="PS50112">
    <property type="entry name" value="PAS"/>
    <property type="match status" value="1"/>
</dbReference>
<keyword evidence="5 9" id="KW-0418">Kinase</keyword>
<sequence length="508" mass="59151">MKTNLASKELLVHDSYGYHKRILNLIPDLIFQITVNSNDDFYFSYLNKSIISFFEVNRFELTCNPFEVIKSRIHPDDRDAFFKSIFVAKDCYDQWHHEFRVQLTNKGTLWFKATANIDIDENGCAVFIGSLNDITDIKLREFKIIESEARYQFALEASHNGVWDYDVATDKVYFSKESLHILKFDETDNLVTNSKWDDRIHPEDYATYQEEIQQHIDGLTPYYENVKRVLTKDGEYRWIRSKGKIIERDDNGQPLRIIGVHSDVTLEKEKEKAMQHQMEIISKQNNRLLNFAHIVSHNLRSHTGNFKMLINIIDETNDQEQKDECFGFLKATSKALSETIDHLKELVDIQSTIVHKKEDLNLNEFLHQTLEVLSNEIKDNKVNIVNLIDRKETVQFNPAYLESLFLNFTTNAIKYSHPDRTPEITYSLEKENGNVMLVIKDNGLGINLDKHGQKLFGMYKTFHQHPNARGIGLFMTKNQIESMGGTIEVESQVNVGTTFKINFSNEIQ</sequence>
<dbReference type="SUPFAM" id="SSF55785">
    <property type="entry name" value="PYP-like sensor domain (PAS domain)"/>
    <property type="match status" value="2"/>
</dbReference>
<dbReference type="CDD" id="cd00130">
    <property type="entry name" value="PAS"/>
    <property type="match status" value="2"/>
</dbReference>
<evidence type="ECO:0000256" key="5">
    <source>
        <dbReference type="ARBA" id="ARBA00022777"/>
    </source>
</evidence>
<protein>
    <recommendedName>
        <fullName evidence="2">histidine kinase</fullName>
        <ecNumber evidence="2">2.7.13.3</ecNumber>
    </recommendedName>
</protein>
<dbReference type="PROSITE" id="PS50113">
    <property type="entry name" value="PAC"/>
    <property type="match status" value="1"/>
</dbReference>
<gene>
    <name evidence="9" type="ORF">EQG61_07840</name>
</gene>
<feature type="domain" description="Histidine kinase" evidence="6">
    <location>
        <begin position="294"/>
        <end position="507"/>
    </location>
</feature>
<evidence type="ECO:0000259" key="7">
    <source>
        <dbReference type="PROSITE" id="PS50112"/>
    </source>
</evidence>
<dbReference type="Proteomes" id="UP000289857">
    <property type="component" value="Unassembled WGS sequence"/>
</dbReference>
<dbReference type="GO" id="GO:0004673">
    <property type="term" value="F:protein histidine kinase activity"/>
    <property type="evidence" value="ECO:0007669"/>
    <property type="project" value="UniProtKB-EC"/>
</dbReference>
<dbReference type="InterPro" id="IPR052162">
    <property type="entry name" value="Sensor_kinase/Photoreceptor"/>
</dbReference>
<dbReference type="InterPro" id="IPR001610">
    <property type="entry name" value="PAC"/>
</dbReference>
<comment type="caution">
    <text evidence="9">The sequence shown here is derived from an EMBL/GenBank/DDBJ whole genome shotgun (WGS) entry which is preliminary data.</text>
</comment>
<dbReference type="EMBL" id="SBKN01000004">
    <property type="protein sequence ID" value="RXR22487.1"/>
    <property type="molecule type" value="Genomic_DNA"/>
</dbReference>
<dbReference type="SUPFAM" id="SSF55874">
    <property type="entry name" value="ATPase domain of HSP90 chaperone/DNA topoisomerase II/histidine kinase"/>
    <property type="match status" value="1"/>
</dbReference>
<evidence type="ECO:0000256" key="4">
    <source>
        <dbReference type="ARBA" id="ARBA00022679"/>
    </source>
</evidence>
<dbReference type="NCBIfam" id="TIGR00229">
    <property type="entry name" value="sensory_box"/>
    <property type="match status" value="1"/>
</dbReference>
<dbReference type="Pfam" id="PF02518">
    <property type="entry name" value="HATPase_c"/>
    <property type="match status" value="1"/>
</dbReference>
<evidence type="ECO:0000313" key="10">
    <source>
        <dbReference type="Proteomes" id="UP000289857"/>
    </source>
</evidence>
<keyword evidence="10" id="KW-1185">Reference proteome</keyword>
<dbReference type="Gene3D" id="3.30.565.10">
    <property type="entry name" value="Histidine kinase-like ATPase, C-terminal domain"/>
    <property type="match status" value="1"/>
</dbReference>
<keyword evidence="4" id="KW-0808">Transferase</keyword>
<name>A0A4Q1KA42_9FLAO</name>
<dbReference type="Gene3D" id="3.30.450.20">
    <property type="entry name" value="PAS domain"/>
    <property type="match status" value="2"/>
</dbReference>
<dbReference type="InterPro" id="IPR035965">
    <property type="entry name" value="PAS-like_dom_sf"/>
</dbReference>
<dbReference type="SMART" id="SM00387">
    <property type="entry name" value="HATPase_c"/>
    <property type="match status" value="1"/>
</dbReference>
<dbReference type="PROSITE" id="PS50109">
    <property type="entry name" value="HIS_KIN"/>
    <property type="match status" value="1"/>
</dbReference>
<dbReference type="SMART" id="SM00086">
    <property type="entry name" value="PAC"/>
    <property type="match status" value="2"/>
</dbReference>
<dbReference type="Pfam" id="PF08447">
    <property type="entry name" value="PAS_3"/>
    <property type="match status" value="2"/>
</dbReference>
<dbReference type="AlphaFoldDB" id="A0A4Q1KA42"/>
<evidence type="ECO:0000256" key="3">
    <source>
        <dbReference type="ARBA" id="ARBA00022553"/>
    </source>
</evidence>
<evidence type="ECO:0000256" key="2">
    <source>
        <dbReference type="ARBA" id="ARBA00012438"/>
    </source>
</evidence>
<dbReference type="InterPro" id="IPR000014">
    <property type="entry name" value="PAS"/>
</dbReference>
<dbReference type="InterPro" id="IPR000700">
    <property type="entry name" value="PAS-assoc_C"/>
</dbReference>
<dbReference type="EC" id="2.7.13.3" evidence="2"/>
<dbReference type="InterPro" id="IPR003594">
    <property type="entry name" value="HATPase_dom"/>
</dbReference>
<accession>A0A4Q1KA42</accession>
<dbReference type="RefSeq" id="WP_129461373.1">
    <property type="nucleotide sequence ID" value="NZ_SBKN01000004.1"/>
</dbReference>
<evidence type="ECO:0000313" key="9">
    <source>
        <dbReference type="EMBL" id="RXR22487.1"/>
    </source>
</evidence>
<dbReference type="SMART" id="SM00091">
    <property type="entry name" value="PAS"/>
    <property type="match status" value="2"/>
</dbReference>
<evidence type="ECO:0000259" key="6">
    <source>
        <dbReference type="PROSITE" id="PS50109"/>
    </source>
</evidence>
<comment type="catalytic activity">
    <reaction evidence="1">
        <text>ATP + protein L-histidine = ADP + protein N-phospho-L-histidine.</text>
        <dbReference type="EC" id="2.7.13.3"/>
    </reaction>
</comment>
<feature type="domain" description="PAC" evidence="8">
    <location>
        <begin position="223"/>
        <end position="276"/>
    </location>
</feature>
<reference evidence="10" key="1">
    <citation type="submission" date="2019-01" db="EMBL/GenBank/DDBJ databases">
        <title>Cytophagaceae bacterium strain CAR-16.</title>
        <authorList>
            <person name="Chen W.-M."/>
        </authorList>
    </citation>
    <scope>NUCLEOTIDE SEQUENCE [LARGE SCALE GENOMIC DNA]</scope>
    <source>
        <strain evidence="10">WWJ-16</strain>
    </source>
</reference>
<dbReference type="InterPro" id="IPR004358">
    <property type="entry name" value="Sig_transdc_His_kin-like_C"/>
</dbReference>
<dbReference type="OrthoDB" id="5522855at2"/>
<dbReference type="InterPro" id="IPR005467">
    <property type="entry name" value="His_kinase_dom"/>
</dbReference>
<keyword evidence="3" id="KW-0597">Phosphoprotein</keyword>
<dbReference type="InterPro" id="IPR036890">
    <property type="entry name" value="HATPase_C_sf"/>
</dbReference>
<evidence type="ECO:0000256" key="1">
    <source>
        <dbReference type="ARBA" id="ARBA00000085"/>
    </source>
</evidence>
<proteinExistence type="predicted"/>
<dbReference type="PANTHER" id="PTHR43304:SF1">
    <property type="entry name" value="PAC DOMAIN-CONTAINING PROTEIN"/>
    <property type="match status" value="1"/>
</dbReference>